<dbReference type="Proteomes" id="UP000190837">
    <property type="component" value="Unassembled WGS sequence"/>
</dbReference>
<dbReference type="PANTHER" id="PTHR30035:SF3">
    <property type="entry name" value="INTERMEMBRANE PHOSPHOLIPID TRANSPORT SYSTEM LIPOPROTEIN MLAA"/>
    <property type="match status" value="1"/>
</dbReference>
<dbReference type="GO" id="GO:0120010">
    <property type="term" value="P:intermembrane phospholipid transfer"/>
    <property type="evidence" value="ECO:0007669"/>
    <property type="project" value="TreeGrafter"/>
</dbReference>
<keyword evidence="2 3" id="KW-0732">Signal</keyword>
<dbReference type="AlphaFoldDB" id="A0A1C3H2B5"/>
<sequence length="250" mass="27428">MKKHLLALIAAAGLLTACSSAIDANGYTYDPWEPFNRKVFVFNDTLDTYLLKPLATGYDTITPGPVKKGVSNFFGNLGDVGSLANSLLQLKFRQSLQILARVIDNTVYGLGGLIDVATPMGNPKIHEDFGTTLAHYGVNSGPFLMLPLFGPSTVRDGFGRVVDTATAPQRLAIDDKTAYWTLTAVNGIQTRAQLLPLEKVATDQPTDKYTLVRDTWLQYRFGQVTGEQRSAGEQKALDDIFEQEQHVETQ</sequence>
<evidence type="ECO:0000256" key="2">
    <source>
        <dbReference type="ARBA" id="ARBA00022729"/>
    </source>
</evidence>
<gene>
    <name evidence="4" type="ORF">CHUV0807_0383</name>
</gene>
<dbReference type="RefSeq" id="WP_079539267.1">
    <property type="nucleotide sequence ID" value="NZ_FKLO01000017.1"/>
</dbReference>
<dbReference type="Pfam" id="PF04333">
    <property type="entry name" value="MlaA"/>
    <property type="match status" value="1"/>
</dbReference>
<evidence type="ECO:0000313" key="4">
    <source>
        <dbReference type="EMBL" id="SAM58061.1"/>
    </source>
</evidence>
<protein>
    <submittedName>
        <fullName evidence="4">VacJ-like lipoprotein</fullName>
    </submittedName>
</protein>
<dbReference type="PANTHER" id="PTHR30035">
    <property type="entry name" value="LIPOPROTEIN VACJ-RELATED"/>
    <property type="match status" value="1"/>
</dbReference>
<accession>A0A1C3H2B5</accession>
<dbReference type="PRINTS" id="PR01805">
    <property type="entry name" value="VACJLIPOPROT"/>
</dbReference>
<evidence type="ECO:0000256" key="1">
    <source>
        <dbReference type="ARBA" id="ARBA00010634"/>
    </source>
</evidence>
<dbReference type="InterPro" id="IPR007428">
    <property type="entry name" value="MlaA"/>
</dbReference>
<reference evidence="5" key="1">
    <citation type="submission" date="2016-04" db="EMBL/GenBank/DDBJ databases">
        <authorList>
            <person name="Tagini F."/>
        </authorList>
    </citation>
    <scope>NUCLEOTIDE SEQUENCE [LARGE SCALE GENOMIC DNA]</scope>
    <source>
        <strain evidence="5">CHUV0807</strain>
    </source>
</reference>
<evidence type="ECO:0000256" key="3">
    <source>
        <dbReference type="SAM" id="SignalP"/>
    </source>
</evidence>
<feature type="chain" id="PRO_5008674755" evidence="3">
    <location>
        <begin position="24"/>
        <end position="250"/>
    </location>
</feature>
<dbReference type="PROSITE" id="PS51257">
    <property type="entry name" value="PROKAR_LIPOPROTEIN"/>
    <property type="match status" value="1"/>
</dbReference>
<organism evidence="4 5">
    <name type="scientific">Cardiobacterium hominis</name>
    <dbReference type="NCBI Taxonomy" id="2718"/>
    <lineage>
        <taxon>Bacteria</taxon>
        <taxon>Pseudomonadati</taxon>
        <taxon>Pseudomonadota</taxon>
        <taxon>Gammaproteobacteria</taxon>
        <taxon>Cardiobacteriales</taxon>
        <taxon>Cardiobacteriaceae</taxon>
        <taxon>Cardiobacterium</taxon>
    </lineage>
</organism>
<evidence type="ECO:0000313" key="5">
    <source>
        <dbReference type="Proteomes" id="UP000190837"/>
    </source>
</evidence>
<name>A0A1C3H2B5_9GAMM</name>
<proteinExistence type="inferred from homology"/>
<dbReference type="EMBL" id="FKLO01000017">
    <property type="protein sequence ID" value="SAM58061.1"/>
    <property type="molecule type" value="Genomic_DNA"/>
</dbReference>
<keyword evidence="4" id="KW-0449">Lipoprotein</keyword>
<feature type="signal peptide" evidence="3">
    <location>
        <begin position="1"/>
        <end position="23"/>
    </location>
</feature>
<dbReference type="GO" id="GO:0016020">
    <property type="term" value="C:membrane"/>
    <property type="evidence" value="ECO:0007669"/>
    <property type="project" value="InterPro"/>
</dbReference>
<comment type="similarity">
    <text evidence="1">Belongs to the MlaA family.</text>
</comment>